<dbReference type="RefSeq" id="WP_263124721.1">
    <property type="nucleotide sequence ID" value="NZ_CP106753.1"/>
</dbReference>
<keyword evidence="8" id="KW-1185">Reference proteome</keyword>
<evidence type="ECO:0000313" key="7">
    <source>
        <dbReference type="EMBL" id="UXY15315.1"/>
    </source>
</evidence>
<evidence type="ECO:0000256" key="2">
    <source>
        <dbReference type="ARBA" id="ARBA00023125"/>
    </source>
</evidence>
<keyword evidence="5" id="KW-0472">Membrane</keyword>
<dbReference type="PANTHER" id="PTHR30055">
    <property type="entry name" value="HTH-TYPE TRANSCRIPTIONAL REGULATOR RUTR"/>
    <property type="match status" value="1"/>
</dbReference>
<keyword evidence="3" id="KW-0804">Transcription</keyword>
<dbReference type="Pfam" id="PF00440">
    <property type="entry name" value="TetR_N"/>
    <property type="match status" value="1"/>
</dbReference>
<dbReference type="InterPro" id="IPR050109">
    <property type="entry name" value="HTH-type_TetR-like_transc_reg"/>
</dbReference>
<gene>
    <name evidence="7" type="ORF">N8I74_18680</name>
</gene>
<evidence type="ECO:0000256" key="3">
    <source>
        <dbReference type="ARBA" id="ARBA00023163"/>
    </source>
</evidence>
<keyword evidence="5" id="KW-1133">Transmembrane helix</keyword>
<dbReference type="Proteomes" id="UP001061302">
    <property type="component" value="Chromosome"/>
</dbReference>
<dbReference type="SUPFAM" id="SSF48498">
    <property type="entry name" value="Tetracyclin repressor-like, C-terminal domain"/>
    <property type="match status" value="1"/>
</dbReference>
<keyword evidence="1" id="KW-0805">Transcription regulation</keyword>
<dbReference type="InterPro" id="IPR036271">
    <property type="entry name" value="Tet_transcr_reg_TetR-rel_C_sf"/>
</dbReference>
<feature type="DNA-binding region" description="H-T-H motif" evidence="4">
    <location>
        <begin position="42"/>
        <end position="61"/>
    </location>
</feature>
<feature type="domain" description="HTH tetR-type" evidence="6">
    <location>
        <begin position="19"/>
        <end position="79"/>
    </location>
</feature>
<dbReference type="EMBL" id="CP106753">
    <property type="protein sequence ID" value="UXY15315.1"/>
    <property type="molecule type" value="Genomic_DNA"/>
</dbReference>
<feature type="transmembrane region" description="Helical" evidence="5">
    <location>
        <begin position="167"/>
        <end position="186"/>
    </location>
</feature>
<dbReference type="PROSITE" id="PS50977">
    <property type="entry name" value="HTH_TETR_2"/>
    <property type="match status" value="1"/>
</dbReference>
<reference evidence="7" key="1">
    <citation type="submission" date="2022-10" db="EMBL/GenBank/DDBJ databases">
        <title>Chitiniphilus purpureus sp. nov., a novel chitin-degrading bacterium isolated from crawfish pond sediment.</title>
        <authorList>
            <person name="Li K."/>
        </authorList>
    </citation>
    <scope>NUCLEOTIDE SEQUENCE</scope>
    <source>
        <strain evidence="7">CD1</strain>
    </source>
</reference>
<keyword evidence="2 4" id="KW-0238">DNA-binding</keyword>
<accession>A0ABY6DLS7</accession>
<name>A0ABY6DLS7_9NEIS</name>
<evidence type="ECO:0000259" key="6">
    <source>
        <dbReference type="PROSITE" id="PS50977"/>
    </source>
</evidence>
<evidence type="ECO:0000313" key="8">
    <source>
        <dbReference type="Proteomes" id="UP001061302"/>
    </source>
</evidence>
<dbReference type="SUPFAM" id="SSF46689">
    <property type="entry name" value="Homeodomain-like"/>
    <property type="match status" value="1"/>
</dbReference>
<dbReference type="PRINTS" id="PR00455">
    <property type="entry name" value="HTHTETR"/>
</dbReference>
<evidence type="ECO:0000256" key="4">
    <source>
        <dbReference type="PROSITE-ProRule" id="PRU00335"/>
    </source>
</evidence>
<protein>
    <submittedName>
        <fullName evidence="7">TetR/AcrR family transcriptional regulator</fullName>
    </submittedName>
</protein>
<keyword evidence="5" id="KW-0812">Transmembrane</keyword>
<organism evidence="7 8">
    <name type="scientific">Chitiniphilus purpureus</name>
    <dbReference type="NCBI Taxonomy" id="2981137"/>
    <lineage>
        <taxon>Bacteria</taxon>
        <taxon>Pseudomonadati</taxon>
        <taxon>Pseudomonadota</taxon>
        <taxon>Betaproteobacteria</taxon>
        <taxon>Neisseriales</taxon>
        <taxon>Chitinibacteraceae</taxon>
        <taxon>Chitiniphilus</taxon>
    </lineage>
</organism>
<dbReference type="InterPro" id="IPR001647">
    <property type="entry name" value="HTH_TetR"/>
</dbReference>
<proteinExistence type="predicted"/>
<sequence length="216" mass="23171">MTTPRSRRTRGRPAAALDQDVRGQLLATALALFAEQGIAATSMAQIAARTGVTPAMVHYYFSNRDQLLDAVVQERLSPLVEQVWTPDPAEADALDIRVQGVVRRLAAQVARNPWLPSLWIGEILNESGLLRARMLAHLPLAQLQQLIGTAAAAQARGALHPDIVPQLLPVTLLGLTMLPLAMLGLIRQLPGLAAPDADAIVRHACAVLTHGLRSPP</sequence>
<dbReference type="InterPro" id="IPR009057">
    <property type="entry name" value="Homeodomain-like_sf"/>
</dbReference>
<dbReference type="PANTHER" id="PTHR30055:SF234">
    <property type="entry name" value="HTH-TYPE TRANSCRIPTIONAL REGULATOR BETI"/>
    <property type="match status" value="1"/>
</dbReference>
<evidence type="ECO:0000256" key="5">
    <source>
        <dbReference type="SAM" id="Phobius"/>
    </source>
</evidence>
<dbReference type="Gene3D" id="1.10.357.10">
    <property type="entry name" value="Tetracycline Repressor, domain 2"/>
    <property type="match status" value="1"/>
</dbReference>
<evidence type="ECO:0000256" key="1">
    <source>
        <dbReference type="ARBA" id="ARBA00023015"/>
    </source>
</evidence>